<comment type="similarity">
    <text evidence="1">Belongs to the LysR transcriptional regulatory family.</text>
</comment>
<keyword evidence="3" id="KW-0238">DNA-binding</keyword>
<organism evidence="6 7">
    <name type="scientific">Roseobacter ponti</name>
    <dbReference type="NCBI Taxonomy" id="1891787"/>
    <lineage>
        <taxon>Bacteria</taxon>
        <taxon>Pseudomonadati</taxon>
        <taxon>Pseudomonadota</taxon>
        <taxon>Alphaproteobacteria</taxon>
        <taxon>Rhodobacterales</taxon>
        <taxon>Roseobacteraceae</taxon>
        <taxon>Roseobacter</taxon>
    </lineage>
</organism>
<dbReference type="InterPro" id="IPR036388">
    <property type="entry name" value="WH-like_DNA-bd_sf"/>
</dbReference>
<dbReference type="InterPro" id="IPR000847">
    <property type="entry name" value="LysR_HTH_N"/>
</dbReference>
<dbReference type="PANTHER" id="PTHR30346:SF0">
    <property type="entry name" value="HCA OPERON TRANSCRIPTIONAL ACTIVATOR HCAR"/>
    <property type="match status" value="1"/>
</dbReference>
<dbReference type="Gene3D" id="1.10.10.10">
    <property type="entry name" value="Winged helix-like DNA-binding domain superfamily/Winged helix DNA-binding domain"/>
    <property type="match status" value="1"/>
</dbReference>
<dbReference type="PANTHER" id="PTHR30346">
    <property type="entry name" value="TRANSCRIPTIONAL DUAL REGULATOR HCAR-RELATED"/>
    <property type="match status" value="1"/>
</dbReference>
<dbReference type="InterPro" id="IPR036390">
    <property type="entry name" value="WH_DNA-bd_sf"/>
</dbReference>
<name>A0A858SN85_9RHOB</name>
<dbReference type="Gene3D" id="3.40.190.10">
    <property type="entry name" value="Periplasmic binding protein-like II"/>
    <property type="match status" value="2"/>
</dbReference>
<dbReference type="GO" id="GO:0003700">
    <property type="term" value="F:DNA-binding transcription factor activity"/>
    <property type="evidence" value="ECO:0007669"/>
    <property type="project" value="InterPro"/>
</dbReference>
<keyword evidence="4" id="KW-0804">Transcription</keyword>
<dbReference type="RefSeq" id="WP_169639491.1">
    <property type="nucleotide sequence ID" value="NZ_CP048788.1"/>
</dbReference>
<dbReference type="GO" id="GO:0032993">
    <property type="term" value="C:protein-DNA complex"/>
    <property type="evidence" value="ECO:0007669"/>
    <property type="project" value="TreeGrafter"/>
</dbReference>
<dbReference type="Pfam" id="PF00126">
    <property type="entry name" value="HTH_1"/>
    <property type="match status" value="1"/>
</dbReference>
<dbReference type="SUPFAM" id="SSF46785">
    <property type="entry name" value="Winged helix' DNA-binding domain"/>
    <property type="match status" value="1"/>
</dbReference>
<evidence type="ECO:0000256" key="2">
    <source>
        <dbReference type="ARBA" id="ARBA00023015"/>
    </source>
</evidence>
<dbReference type="EMBL" id="CP048788">
    <property type="protein sequence ID" value="QJF50274.1"/>
    <property type="molecule type" value="Genomic_DNA"/>
</dbReference>
<dbReference type="PROSITE" id="PS50931">
    <property type="entry name" value="HTH_LYSR"/>
    <property type="match status" value="1"/>
</dbReference>
<dbReference type="Pfam" id="PF03466">
    <property type="entry name" value="LysR_substrate"/>
    <property type="match status" value="1"/>
</dbReference>
<accession>A0A858SN85</accession>
<evidence type="ECO:0000313" key="7">
    <source>
        <dbReference type="Proteomes" id="UP000503308"/>
    </source>
</evidence>
<gene>
    <name evidence="6" type="ORF">G3256_03370</name>
</gene>
<dbReference type="GO" id="GO:0003677">
    <property type="term" value="F:DNA binding"/>
    <property type="evidence" value="ECO:0007669"/>
    <property type="project" value="UniProtKB-KW"/>
</dbReference>
<dbReference type="SUPFAM" id="SSF53850">
    <property type="entry name" value="Periplasmic binding protein-like II"/>
    <property type="match status" value="1"/>
</dbReference>
<evidence type="ECO:0000259" key="5">
    <source>
        <dbReference type="PROSITE" id="PS50931"/>
    </source>
</evidence>
<dbReference type="InterPro" id="IPR005119">
    <property type="entry name" value="LysR_subst-bd"/>
</dbReference>
<sequence length="321" mass="34878">MALTLKAMEYFTTALRHGNIARAATELNIAASAVSAAIDQVEAEFDLTLVVRQRARGIQANAAGRDVMRKCERLLEDYRSLLLEGTGLKKSLSGTLRVGYYAPVAPAFLPQVFDAFLAKRTDVTLELEECNNDEAQDGLLNGTFDAILFVSEDVRPAIAYDTLITAPPYCLLPKSHPLAKHDAVSMKQIAQHPLIVLNRPVAASYYEGLFKSGARKEPVAAYANSTEMVRSLVASGRGISILNMLPLTSGTYSGAPVTERPISDNLPPLTLAIGYEKSRPRRIVKDLVRACRDHFDAPGPARCVISGQIRNAAPGLDNDRL</sequence>
<evidence type="ECO:0000256" key="1">
    <source>
        <dbReference type="ARBA" id="ARBA00009437"/>
    </source>
</evidence>
<dbReference type="KEGG" id="rpon:G3256_03370"/>
<dbReference type="Proteomes" id="UP000503308">
    <property type="component" value="Chromosome"/>
</dbReference>
<protein>
    <submittedName>
        <fullName evidence="6">LysR family transcriptional regulator</fullName>
    </submittedName>
</protein>
<dbReference type="AlphaFoldDB" id="A0A858SN85"/>
<evidence type="ECO:0000256" key="4">
    <source>
        <dbReference type="ARBA" id="ARBA00023163"/>
    </source>
</evidence>
<keyword evidence="7" id="KW-1185">Reference proteome</keyword>
<reference evidence="6 7" key="1">
    <citation type="submission" date="2020-02" db="EMBL/GenBank/DDBJ databases">
        <title>Genome sequence of Roseobacter ponti.</title>
        <authorList>
            <person name="Hollensteiner J."/>
            <person name="Schneider D."/>
            <person name="Poehlein A."/>
            <person name="Daniel R."/>
        </authorList>
    </citation>
    <scope>NUCLEOTIDE SEQUENCE [LARGE SCALE GENOMIC DNA]</scope>
    <source>
        <strain evidence="6 7">DSM 106830</strain>
    </source>
</reference>
<keyword evidence="2" id="KW-0805">Transcription regulation</keyword>
<evidence type="ECO:0000313" key="6">
    <source>
        <dbReference type="EMBL" id="QJF50274.1"/>
    </source>
</evidence>
<feature type="domain" description="HTH lysR-type" evidence="5">
    <location>
        <begin position="3"/>
        <end position="61"/>
    </location>
</feature>
<proteinExistence type="inferred from homology"/>
<evidence type="ECO:0000256" key="3">
    <source>
        <dbReference type="ARBA" id="ARBA00023125"/>
    </source>
</evidence>